<gene>
    <name evidence="3" type="primary">repE</name>
    <name evidence="3" type="ORF">BGLFYP119_01071</name>
</gene>
<dbReference type="GO" id="GO:0006270">
    <property type="term" value="P:DNA replication initiation"/>
    <property type="evidence" value="ECO:0007669"/>
    <property type="project" value="InterPro"/>
</dbReference>
<name>A0A6N2SH15_9FIRM</name>
<accession>A0A6N2SH15</accession>
<dbReference type="Pfam" id="PF01051">
    <property type="entry name" value="Rep3_N"/>
    <property type="match status" value="1"/>
</dbReference>
<evidence type="ECO:0000313" key="3">
    <source>
        <dbReference type="EMBL" id="VYS90990.1"/>
    </source>
</evidence>
<dbReference type="InterPro" id="IPR036390">
    <property type="entry name" value="WH_DNA-bd_sf"/>
</dbReference>
<dbReference type="GO" id="GO:0003887">
    <property type="term" value="F:DNA-directed DNA polymerase activity"/>
    <property type="evidence" value="ECO:0007669"/>
    <property type="project" value="InterPro"/>
</dbReference>
<evidence type="ECO:0000259" key="2">
    <source>
        <dbReference type="Pfam" id="PF01051"/>
    </source>
</evidence>
<sequence>MEKAIDKIRTDYPVVMHNNLIWAQEKLTLAATKLLRFLIMQVLYEDTEFSVCHLSAAQFSEACGISRSNVYRDAEKICEELMKGVLTIRDSKGTASWHCKEETWKKFQYVSKASYSSGKFCLQLHDDLRPYLLQLKNLYTTYYYSDIMCMKSTFSIRIYEMLRCGMMDGSRSSIDTIHEVDIYCNDVIRACSIGEKYNTSMLRSRVIERAIEEINSNTGYCILPIRKEDYIKKANRIIGYRLRIVSAYSPEGRKYLGQITSANKKRRV</sequence>
<feature type="domain" description="Initiator Rep protein WH1" evidence="2">
    <location>
        <begin position="14"/>
        <end position="162"/>
    </location>
</feature>
<dbReference type="Pfam" id="PF21205">
    <property type="entry name" value="Rep3_C"/>
    <property type="match status" value="1"/>
</dbReference>
<organism evidence="3">
    <name type="scientific">Blautia glucerasea</name>
    <dbReference type="NCBI Taxonomy" id="536633"/>
    <lineage>
        <taxon>Bacteria</taxon>
        <taxon>Bacillati</taxon>
        <taxon>Bacillota</taxon>
        <taxon>Clostridia</taxon>
        <taxon>Lachnospirales</taxon>
        <taxon>Lachnospiraceae</taxon>
        <taxon>Blautia</taxon>
    </lineage>
</organism>
<dbReference type="EMBL" id="CACRST010000010">
    <property type="protein sequence ID" value="VYS90990.1"/>
    <property type="molecule type" value="Genomic_DNA"/>
</dbReference>
<dbReference type="RefSeq" id="WP_156353423.1">
    <property type="nucleotide sequence ID" value="NZ_CACRST010000010.1"/>
</dbReference>
<dbReference type="InterPro" id="IPR000525">
    <property type="entry name" value="Initiator_Rep_WH1"/>
</dbReference>
<dbReference type="Gene3D" id="1.10.10.10">
    <property type="entry name" value="Winged helix-like DNA-binding domain superfamily/Winged helix DNA-binding domain"/>
    <property type="match status" value="2"/>
</dbReference>
<dbReference type="InterPro" id="IPR036388">
    <property type="entry name" value="WH-like_DNA-bd_sf"/>
</dbReference>
<evidence type="ECO:0000256" key="1">
    <source>
        <dbReference type="ARBA" id="ARBA00038283"/>
    </source>
</evidence>
<dbReference type="SUPFAM" id="SSF46785">
    <property type="entry name" value="Winged helix' DNA-binding domain"/>
    <property type="match status" value="2"/>
</dbReference>
<dbReference type="AlphaFoldDB" id="A0A6N2SH15"/>
<reference evidence="3" key="1">
    <citation type="submission" date="2019-11" db="EMBL/GenBank/DDBJ databases">
        <authorList>
            <person name="Feng L."/>
        </authorList>
    </citation>
    <scope>NUCLEOTIDE SEQUENCE</scope>
    <source>
        <strain evidence="3">BgluceraseaLFYP119</strain>
    </source>
</reference>
<protein>
    <submittedName>
        <fullName evidence="3">Replication initiation protein</fullName>
    </submittedName>
</protein>
<comment type="similarity">
    <text evidence="1">Belongs to the initiator RepB protein family.</text>
</comment>
<proteinExistence type="inferred from homology"/>